<dbReference type="EMBL" id="BAAAGG010000005">
    <property type="protein sequence ID" value="GAA0753450.1"/>
    <property type="molecule type" value="Genomic_DNA"/>
</dbReference>
<keyword evidence="3" id="KW-1185">Reference proteome</keyword>
<evidence type="ECO:0000256" key="1">
    <source>
        <dbReference type="SAM" id="MobiDB-lite"/>
    </source>
</evidence>
<evidence type="ECO:0000313" key="2">
    <source>
        <dbReference type="EMBL" id="GAA0753450.1"/>
    </source>
</evidence>
<evidence type="ECO:0000313" key="3">
    <source>
        <dbReference type="Proteomes" id="UP001500185"/>
    </source>
</evidence>
<proteinExistence type="predicted"/>
<comment type="caution">
    <text evidence="2">The sequence shown here is derived from an EMBL/GenBank/DDBJ whole genome shotgun (WGS) entry which is preliminary data.</text>
</comment>
<reference evidence="3" key="1">
    <citation type="journal article" date="2019" name="Int. J. Syst. Evol. Microbiol.">
        <title>The Global Catalogue of Microorganisms (GCM) 10K type strain sequencing project: providing services to taxonomists for standard genome sequencing and annotation.</title>
        <authorList>
            <consortium name="The Broad Institute Genomics Platform"/>
            <consortium name="The Broad Institute Genome Sequencing Center for Infectious Disease"/>
            <person name="Wu L."/>
            <person name="Ma J."/>
        </authorList>
    </citation>
    <scope>NUCLEOTIDE SEQUENCE [LARGE SCALE GENOMIC DNA]</scope>
    <source>
        <strain evidence="3">JCM 16231</strain>
    </source>
</reference>
<dbReference type="Proteomes" id="UP001500185">
    <property type="component" value="Unassembled WGS sequence"/>
</dbReference>
<accession>A0ABP3VFC0</accession>
<feature type="region of interest" description="Disordered" evidence="1">
    <location>
        <begin position="1"/>
        <end position="23"/>
    </location>
</feature>
<protein>
    <submittedName>
        <fullName evidence="2">Uncharacterized protein</fullName>
    </submittedName>
</protein>
<feature type="compositionally biased region" description="Polar residues" evidence="1">
    <location>
        <begin position="11"/>
        <end position="23"/>
    </location>
</feature>
<gene>
    <name evidence="2" type="ORF">GCM10009433_05650</name>
</gene>
<name>A0ABP3VFC0_9FLAO</name>
<sequence length="68" mass="7825">MQALDYKHSITKSVESNSTRTQEKLSTYINPKQGYVGEDYVEILAPTDRNGNQIFETKVYKFQINVGH</sequence>
<organism evidence="2 3">
    <name type="scientific">Psychroflexus lacisalsi</name>
    <dbReference type="NCBI Taxonomy" id="503928"/>
    <lineage>
        <taxon>Bacteria</taxon>
        <taxon>Pseudomonadati</taxon>
        <taxon>Bacteroidota</taxon>
        <taxon>Flavobacteriia</taxon>
        <taxon>Flavobacteriales</taxon>
        <taxon>Flavobacteriaceae</taxon>
        <taxon>Psychroflexus</taxon>
    </lineage>
</organism>